<name>A0A367V2G7_9PROT</name>
<evidence type="ECO:0000313" key="1">
    <source>
        <dbReference type="EMBL" id="RCK19367.1"/>
    </source>
</evidence>
<dbReference type="Pfam" id="PF04267">
    <property type="entry name" value="SoxD"/>
    <property type="match status" value="1"/>
</dbReference>
<gene>
    <name evidence="1" type="ORF">TH6_19240</name>
</gene>
<comment type="caution">
    <text evidence="1">The sequence shown here is derived from an EMBL/GenBank/DDBJ whole genome shotgun (WGS) entry which is preliminary data.</text>
</comment>
<dbReference type="GO" id="GO:0046653">
    <property type="term" value="P:tetrahydrofolate metabolic process"/>
    <property type="evidence" value="ECO:0007669"/>
    <property type="project" value="InterPro"/>
</dbReference>
<dbReference type="InterPro" id="IPR006279">
    <property type="entry name" value="SoxD"/>
</dbReference>
<sequence>MSSLVKCPHCGLRPREEFTIRGEVAAPRPSAGADEATWFDHVYLRDNPRGEHREYWHHAGGCRRWLVLSRNTLTHETSDVVDASTLKTEGAR</sequence>
<dbReference type="Gene3D" id="3.30.2270.10">
    <property type="entry name" value="Folate-binding superfamily"/>
    <property type="match status" value="1"/>
</dbReference>
<dbReference type="InterPro" id="IPR038561">
    <property type="entry name" value="SoxD_sf"/>
</dbReference>
<dbReference type="GO" id="GO:0008115">
    <property type="term" value="F:sarcosine oxidase activity"/>
    <property type="evidence" value="ECO:0007669"/>
    <property type="project" value="InterPro"/>
</dbReference>
<dbReference type="AlphaFoldDB" id="A0A367V2G7"/>
<proteinExistence type="predicted"/>
<dbReference type="EMBL" id="JPWB01000011">
    <property type="protein sequence ID" value="RCK19367.1"/>
    <property type="molecule type" value="Genomic_DNA"/>
</dbReference>
<dbReference type="RefSeq" id="WP_062958014.1">
    <property type="nucleotide sequence ID" value="NZ_JPWB01000011.1"/>
</dbReference>
<evidence type="ECO:0000313" key="2">
    <source>
        <dbReference type="Proteomes" id="UP000253061"/>
    </source>
</evidence>
<protein>
    <submittedName>
        <fullName evidence="1">Sarcosine oxidase subunit delta</fullName>
    </submittedName>
</protein>
<dbReference type="Proteomes" id="UP000253061">
    <property type="component" value="Unassembled WGS sequence"/>
</dbReference>
<accession>A0A367V2G7</accession>
<organism evidence="1 2">
    <name type="scientific">Thalassospira profundimaris</name>
    <dbReference type="NCBI Taxonomy" id="502049"/>
    <lineage>
        <taxon>Bacteria</taxon>
        <taxon>Pseudomonadati</taxon>
        <taxon>Pseudomonadota</taxon>
        <taxon>Alphaproteobacteria</taxon>
        <taxon>Rhodospirillales</taxon>
        <taxon>Thalassospiraceae</taxon>
        <taxon>Thalassospira</taxon>
    </lineage>
</organism>
<reference evidence="1 2" key="1">
    <citation type="submission" date="2014-07" db="EMBL/GenBank/DDBJ databases">
        <title>Draft genome sequence of Thalassospira profundimaris R8-17.</title>
        <authorList>
            <person name="Lai Q."/>
            <person name="Shao Z."/>
        </authorList>
    </citation>
    <scope>NUCLEOTIDE SEQUENCE [LARGE SCALE GENOMIC DNA]</scope>
    <source>
        <strain evidence="1 2">R8-17</strain>
    </source>
</reference>